<dbReference type="OrthoDB" id="5876240at2759"/>
<feature type="domain" description="PiggyBac transposable element-derived protein" evidence="2">
    <location>
        <begin position="187"/>
        <end position="537"/>
    </location>
</feature>
<dbReference type="AlphaFoldDB" id="A0A9P0KQ14"/>
<evidence type="ECO:0000313" key="4">
    <source>
        <dbReference type="Proteomes" id="UP001152888"/>
    </source>
</evidence>
<evidence type="ECO:0000256" key="1">
    <source>
        <dbReference type="SAM" id="MobiDB-lite"/>
    </source>
</evidence>
<dbReference type="PANTHER" id="PTHR46599">
    <property type="entry name" value="PIGGYBAC TRANSPOSABLE ELEMENT-DERIVED PROTEIN 4"/>
    <property type="match status" value="1"/>
</dbReference>
<evidence type="ECO:0000259" key="2">
    <source>
        <dbReference type="Pfam" id="PF13843"/>
    </source>
</evidence>
<gene>
    <name evidence="3" type="ORF">ACAOBT_LOCUS13724</name>
</gene>
<dbReference type="EMBL" id="CAKOFQ010006887">
    <property type="protein sequence ID" value="CAH1979950.1"/>
    <property type="molecule type" value="Genomic_DNA"/>
</dbReference>
<name>A0A9P0KQ14_ACAOB</name>
<accession>A0A9P0KQ14</accession>
<feature type="region of interest" description="Disordered" evidence="1">
    <location>
        <begin position="58"/>
        <end position="139"/>
    </location>
</feature>
<proteinExistence type="predicted"/>
<evidence type="ECO:0000313" key="3">
    <source>
        <dbReference type="EMBL" id="CAH1979950.1"/>
    </source>
</evidence>
<comment type="caution">
    <text evidence="3">The sequence shown here is derived from an EMBL/GenBank/DDBJ whole genome shotgun (WGS) entry which is preliminary data.</text>
</comment>
<keyword evidence="4" id="KW-1185">Reference proteome</keyword>
<reference evidence="3" key="1">
    <citation type="submission" date="2022-03" db="EMBL/GenBank/DDBJ databases">
        <authorList>
            <person name="Sayadi A."/>
        </authorList>
    </citation>
    <scope>NUCLEOTIDE SEQUENCE</scope>
</reference>
<dbReference type="PANTHER" id="PTHR46599:SF3">
    <property type="entry name" value="PIGGYBAC TRANSPOSABLE ELEMENT-DERIVED PROTEIN 4"/>
    <property type="match status" value="1"/>
</dbReference>
<dbReference type="InterPro" id="IPR029526">
    <property type="entry name" value="PGBD"/>
</dbReference>
<organism evidence="3 4">
    <name type="scientific">Acanthoscelides obtectus</name>
    <name type="common">Bean weevil</name>
    <name type="synonym">Bruchus obtectus</name>
    <dbReference type="NCBI Taxonomy" id="200917"/>
    <lineage>
        <taxon>Eukaryota</taxon>
        <taxon>Metazoa</taxon>
        <taxon>Ecdysozoa</taxon>
        <taxon>Arthropoda</taxon>
        <taxon>Hexapoda</taxon>
        <taxon>Insecta</taxon>
        <taxon>Pterygota</taxon>
        <taxon>Neoptera</taxon>
        <taxon>Endopterygota</taxon>
        <taxon>Coleoptera</taxon>
        <taxon>Polyphaga</taxon>
        <taxon>Cucujiformia</taxon>
        <taxon>Chrysomeloidea</taxon>
        <taxon>Chrysomelidae</taxon>
        <taxon>Bruchinae</taxon>
        <taxon>Bruchini</taxon>
        <taxon>Acanthoscelides</taxon>
    </lineage>
</organism>
<sequence>MERQLVLMSVYVYTFRRNRRLLLLFFNVVCVSTMSRNRALTQKELEEEIERIMQNLSDEASALEDDDDSIADSNYEPIDDESSDSSDTNSTASPMLAQTADTNDDELSVTSGTNSPLPGSSAASAPMPNTDTDDNLAGNAGAASDNMIWSIPTGRQPVLLPFTKQTGTELHLAELLREGPLEMFYFSLINDSIFQYIADQTNLYATQVITDEADVKGTSRLHNWFPTDKNEIKKVFGLLSYMGIVKMPNIQACWSREAMYKNSMASKVMTRNRFELLLRMLHFADNQDNPDNERLHKIQPLIDKIVYNFKTSYEPSETCCIDESLIPFRGRLIMRQYIRNKRHKYGIKVFKLCSKGGYTYNFKIYAGKKLDQGHTTPTSVVMSLFEPILDSGRTLITDNWYTSVDLAKRLMDRQTYLIGTLRKNRRGLPKDLVNKKLKCGEIAALENQDGVRVIFWNDKRNVLVLSTKHSNTTVDTTNRRQKTVKKPEAIVPYNSGKSSVDISDQMTAYQTPLRRTFKWYRKLAVEIILNTAMVNAWIMCKETVNARISLLQFRKAVTYKLCQAQDDGLAEQPDVEMIPKRKRQKHEMGKSDYKKRRPCSRCYEKVRAEKGWKEARNLTRGRYYCKGCNGEPFFCLSCFNKFHRYETP</sequence>
<dbReference type="Pfam" id="PF13843">
    <property type="entry name" value="DDE_Tnp_1_7"/>
    <property type="match status" value="1"/>
</dbReference>
<feature type="compositionally biased region" description="Low complexity" evidence="1">
    <location>
        <begin position="115"/>
        <end position="128"/>
    </location>
</feature>
<dbReference type="Proteomes" id="UP001152888">
    <property type="component" value="Unassembled WGS sequence"/>
</dbReference>
<protein>
    <recommendedName>
        <fullName evidence="2">PiggyBac transposable element-derived protein domain-containing protein</fullName>
    </recommendedName>
</protein>
<feature type="compositionally biased region" description="Acidic residues" evidence="1">
    <location>
        <begin position="61"/>
        <end position="70"/>
    </location>
</feature>